<gene>
    <name evidence="3" type="ORF">SAMN04488529_101655</name>
</gene>
<keyword evidence="4" id="KW-1185">Reference proteome</keyword>
<dbReference type="PROSITE" id="PS50943">
    <property type="entry name" value="HTH_CROC1"/>
    <property type="match status" value="1"/>
</dbReference>
<accession>A0A1H0N267</accession>
<dbReference type="AlphaFoldDB" id="A0A1H0N267"/>
<evidence type="ECO:0000256" key="1">
    <source>
        <dbReference type="ARBA" id="ARBA00023125"/>
    </source>
</evidence>
<feature type="domain" description="HTH cro/C1-type" evidence="2">
    <location>
        <begin position="8"/>
        <end position="62"/>
    </location>
</feature>
<dbReference type="SMART" id="SM00530">
    <property type="entry name" value="HTH_XRE"/>
    <property type="match status" value="1"/>
</dbReference>
<reference evidence="3 4" key="1">
    <citation type="submission" date="2016-10" db="EMBL/GenBank/DDBJ databases">
        <authorList>
            <person name="de Groot N.N."/>
        </authorList>
    </citation>
    <scope>NUCLEOTIDE SEQUENCE [LARGE SCALE GENOMIC DNA]</scope>
    <source>
        <strain evidence="3 4">DSM 12272</strain>
    </source>
</reference>
<dbReference type="Proteomes" id="UP000198597">
    <property type="component" value="Unassembled WGS sequence"/>
</dbReference>
<proteinExistence type="predicted"/>
<dbReference type="GO" id="GO:0003677">
    <property type="term" value="F:DNA binding"/>
    <property type="evidence" value="ECO:0007669"/>
    <property type="project" value="UniProtKB-KW"/>
</dbReference>
<dbReference type="SUPFAM" id="SSF47413">
    <property type="entry name" value="lambda repressor-like DNA-binding domains"/>
    <property type="match status" value="1"/>
</dbReference>
<dbReference type="PANTHER" id="PTHR46558">
    <property type="entry name" value="TRACRIPTIONAL REGULATORY PROTEIN-RELATED-RELATED"/>
    <property type="match status" value="1"/>
</dbReference>
<dbReference type="InterPro" id="IPR010982">
    <property type="entry name" value="Lambda_DNA-bd_dom_sf"/>
</dbReference>
<dbReference type="RefSeq" id="WP_175490748.1">
    <property type="nucleotide sequence ID" value="NZ_FNJM01000001.1"/>
</dbReference>
<dbReference type="EMBL" id="FNJM01000001">
    <property type="protein sequence ID" value="SDO86722.1"/>
    <property type="molecule type" value="Genomic_DNA"/>
</dbReference>
<keyword evidence="1" id="KW-0238">DNA-binding</keyword>
<evidence type="ECO:0000313" key="4">
    <source>
        <dbReference type="Proteomes" id="UP000198597"/>
    </source>
</evidence>
<sequence length="158" mass="18582">MISFGDQLKQLRKTKGLTQQQLADKFYLNKSSVSRYENNTQLPENELLQKIADFFNVSIDYLLGRNENSTNFFNGSTDLTIPMTEVEWQPVITHKDKLDITKESEQMIVNIDKAETVEFCGTPADDEDKEFLRMAYERFLTDVRIYNKQKYTPKKYKK</sequence>
<dbReference type="CDD" id="cd00093">
    <property type="entry name" value="HTH_XRE"/>
    <property type="match status" value="1"/>
</dbReference>
<dbReference type="Gene3D" id="1.10.260.40">
    <property type="entry name" value="lambda repressor-like DNA-binding domains"/>
    <property type="match status" value="1"/>
</dbReference>
<name>A0A1H0N267_9CLOT</name>
<evidence type="ECO:0000259" key="2">
    <source>
        <dbReference type="PROSITE" id="PS50943"/>
    </source>
</evidence>
<evidence type="ECO:0000313" key="3">
    <source>
        <dbReference type="EMBL" id="SDO86722.1"/>
    </source>
</evidence>
<organism evidence="3 4">
    <name type="scientific">Clostridium gasigenes</name>
    <dbReference type="NCBI Taxonomy" id="94869"/>
    <lineage>
        <taxon>Bacteria</taxon>
        <taxon>Bacillati</taxon>
        <taxon>Bacillota</taxon>
        <taxon>Clostridia</taxon>
        <taxon>Eubacteriales</taxon>
        <taxon>Clostridiaceae</taxon>
        <taxon>Clostridium</taxon>
    </lineage>
</organism>
<dbReference type="InterPro" id="IPR001387">
    <property type="entry name" value="Cro/C1-type_HTH"/>
</dbReference>
<dbReference type="Pfam" id="PF01381">
    <property type="entry name" value="HTH_3"/>
    <property type="match status" value="1"/>
</dbReference>
<dbReference type="STRING" id="94869.SAMN04488529_101655"/>
<dbReference type="PANTHER" id="PTHR46558:SF11">
    <property type="entry name" value="HTH-TYPE TRANSCRIPTIONAL REGULATOR XRE"/>
    <property type="match status" value="1"/>
</dbReference>
<protein>
    <submittedName>
        <fullName evidence="3">Helix-turn-helix</fullName>
    </submittedName>
</protein>